<name>A0A813C1D7_9DINO</name>
<keyword evidence="3" id="KW-1185">Reference proteome</keyword>
<gene>
    <name evidence="2" type="primary">BMY1</name>
    <name evidence="2" type="ORF">SNEC2469_LOCUS32383</name>
</gene>
<sequence length="653" mass="72440">MLASLVSGCGAAFLKKRAGASTHVRSACGYAVINWCQSVFAALTLTLDIDLRYLGREDSYKFGCRYGLMPYADGTWAWVCNSLRLLFFLTSLVWMQCVVARRIDLLEQTSHQTFYSDCFRGLVAGQALWAIVVALVLCPWAWVSLIDGGAPWYLGLAGISASVITWLLNVAASIRAMCCLTRCFLLLRSILRFARLEDTSTAARLSLRRAQTFALLQTTGVSFSLVLTILVVPAALVTTLPPLTSAFEEEWLVVAVSIQALDSLGNAAAAVLLSGSHRLHKENRPYSYPNQPGQSSQWMSCLICTQPRAVTTMETTWSLAWKAKVAELSLRGMTLRSLLLFYQDHLPSMPGWRYAPKDHKTKDVVRRAIIPLTSREESSYAVSALNRDGARRAAIMVTHNWGNNFKDLLAAIVSDALQECSFNLAARLLEEDVALMSTILSDSGRLDDTYWVCAFAVNQHTSICHTNPKNRDPFTDELHPVCSCSSVNISDPDGQCTLSEINKFDDMMYLLAATGGCRQVIAVDQSLDLFKRAWCVAEIAEAKRLQMTQQLKLSSIATILQRAHTLSNLDVGKMEASCEKDRELILKKIEGNMTLDQFNAELRSLIFDPRSGLLTAWRDMDSVQQIGEVGRLIRWGLADAGTGKVWKAWEAQE</sequence>
<dbReference type="OrthoDB" id="434304at2759"/>
<reference evidence="2" key="1">
    <citation type="submission" date="2021-02" db="EMBL/GenBank/DDBJ databases">
        <authorList>
            <person name="Dougan E. K."/>
            <person name="Rhodes N."/>
            <person name="Thang M."/>
            <person name="Chan C."/>
        </authorList>
    </citation>
    <scope>NUCLEOTIDE SEQUENCE</scope>
</reference>
<protein>
    <submittedName>
        <fullName evidence="2">BMY1 protein</fullName>
    </submittedName>
</protein>
<organism evidence="2 3">
    <name type="scientific">Symbiodinium necroappetens</name>
    <dbReference type="NCBI Taxonomy" id="1628268"/>
    <lineage>
        <taxon>Eukaryota</taxon>
        <taxon>Sar</taxon>
        <taxon>Alveolata</taxon>
        <taxon>Dinophyceae</taxon>
        <taxon>Suessiales</taxon>
        <taxon>Symbiodiniaceae</taxon>
        <taxon>Symbiodinium</taxon>
    </lineage>
</organism>
<feature type="transmembrane region" description="Helical" evidence="1">
    <location>
        <begin position="121"/>
        <end position="143"/>
    </location>
</feature>
<dbReference type="AlphaFoldDB" id="A0A813C1D7"/>
<feature type="transmembrane region" description="Helical" evidence="1">
    <location>
        <begin position="213"/>
        <end position="236"/>
    </location>
</feature>
<keyword evidence="1" id="KW-1133">Transmembrane helix</keyword>
<accession>A0A813C1D7</accession>
<dbReference type="EMBL" id="CAJNJA010081763">
    <property type="protein sequence ID" value="CAE7930782.1"/>
    <property type="molecule type" value="Genomic_DNA"/>
</dbReference>
<dbReference type="Proteomes" id="UP000601435">
    <property type="component" value="Unassembled WGS sequence"/>
</dbReference>
<comment type="caution">
    <text evidence="2">The sequence shown here is derived from an EMBL/GenBank/DDBJ whole genome shotgun (WGS) entry which is preliminary data.</text>
</comment>
<evidence type="ECO:0000256" key="1">
    <source>
        <dbReference type="SAM" id="Phobius"/>
    </source>
</evidence>
<evidence type="ECO:0000313" key="3">
    <source>
        <dbReference type="Proteomes" id="UP000601435"/>
    </source>
</evidence>
<evidence type="ECO:0000313" key="2">
    <source>
        <dbReference type="EMBL" id="CAE7930782.1"/>
    </source>
</evidence>
<keyword evidence="1" id="KW-0812">Transmembrane</keyword>
<proteinExistence type="predicted"/>
<feature type="transmembrane region" description="Helical" evidence="1">
    <location>
        <begin position="76"/>
        <end position="100"/>
    </location>
</feature>
<keyword evidence="1" id="KW-0472">Membrane</keyword>